<feature type="region of interest" description="Disordered" evidence="1">
    <location>
        <begin position="94"/>
        <end position="160"/>
    </location>
</feature>
<dbReference type="Pfam" id="PF13730">
    <property type="entry name" value="HTH_36"/>
    <property type="match status" value="1"/>
</dbReference>
<dbReference type="Proteomes" id="UP000494119">
    <property type="component" value="Unassembled WGS sequence"/>
</dbReference>
<dbReference type="Gene3D" id="1.10.10.10">
    <property type="entry name" value="Winged helix-like DNA-binding domain superfamily/Winged helix DNA-binding domain"/>
    <property type="match status" value="1"/>
</dbReference>
<sequence>MSFDALAWAWNQKTGSAGRKATLMGVAQFADEDGYCWPGQRMLAEYTEQGERTVRDHLVWLEANGYLTRCARKRPDGTNASDAYYLNLQKPAAEFKTKRKKQPADFAASEKPKNNRQNSPTADFADGEKLQNQPAKSAGHEPVIVKPKGLTEPVSTARGSRLPSDWELKTEWLDWTTTSTARFAEELDEWKDGAWSVQHTLFEAEKFRDYWTAKSGKDASRTDWPATWRNWVRKAGPMRGTKKSGGAWWLAPESALAKANEVGVGPALRGESDAQWHARIRAAIDNGGKPPAPRAIQSAAPQMTLPNEDEKRGPSPASRASLSESLALLRARNAGALSQPSQQP</sequence>
<proteinExistence type="predicted"/>
<keyword evidence="3" id="KW-1185">Reference proteome</keyword>
<evidence type="ECO:0000313" key="3">
    <source>
        <dbReference type="Proteomes" id="UP000494119"/>
    </source>
</evidence>
<dbReference type="EMBL" id="CADIKL010000003">
    <property type="protein sequence ID" value="CAB3779293.1"/>
    <property type="molecule type" value="Genomic_DNA"/>
</dbReference>
<reference evidence="2 3" key="1">
    <citation type="submission" date="2020-04" db="EMBL/GenBank/DDBJ databases">
        <authorList>
            <person name="De Canck E."/>
        </authorList>
    </citation>
    <scope>NUCLEOTIDE SEQUENCE [LARGE SCALE GENOMIC DNA]</scope>
    <source>
        <strain evidence="2 3">LMG 28688</strain>
    </source>
</reference>
<evidence type="ECO:0000313" key="2">
    <source>
        <dbReference type="EMBL" id="CAB3779293.1"/>
    </source>
</evidence>
<dbReference type="InterPro" id="IPR036388">
    <property type="entry name" value="WH-like_DNA-bd_sf"/>
</dbReference>
<feature type="region of interest" description="Disordered" evidence="1">
    <location>
        <begin position="284"/>
        <end position="325"/>
    </location>
</feature>
<evidence type="ECO:0008006" key="4">
    <source>
        <dbReference type="Google" id="ProtNLM"/>
    </source>
</evidence>
<organism evidence="2 3">
    <name type="scientific">Paraburkholderia caffeinitolerans</name>
    <dbReference type="NCBI Taxonomy" id="1723730"/>
    <lineage>
        <taxon>Bacteria</taxon>
        <taxon>Pseudomonadati</taxon>
        <taxon>Pseudomonadota</taxon>
        <taxon>Betaproteobacteria</taxon>
        <taxon>Burkholderiales</taxon>
        <taxon>Burkholderiaceae</taxon>
        <taxon>Paraburkholderia</taxon>
    </lineage>
</organism>
<protein>
    <recommendedName>
        <fullName evidence="4">Helix-turn-helix domain-containing protein</fullName>
    </recommendedName>
</protein>
<dbReference type="AlphaFoldDB" id="A0A6J5FGS2"/>
<name>A0A6J5FGS2_9BURK</name>
<dbReference type="RefSeq" id="WP_175194247.1">
    <property type="nucleotide sequence ID" value="NZ_CADIKL010000003.1"/>
</dbReference>
<accession>A0A6J5FGS2</accession>
<evidence type="ECO:0000256" key="1">
    <source>
        <dbReference type="SAM" id="MobiDB-lite"/>
    </source>
</evidence>
<gene>
    <name evidence="2" type="ORF">LMG28688_00793</name>
</gene>